<evidence type="ECO:0000313" key="2">
    <source>
        <dbReference type="EMBL" id="CCC93098.1"/>
    </source>
</evidence>
<evidence type="ECO:0000256" key="1">
    <source>
        <dbReference type="SAM" id="MobiDB-lite"/>
    </source>
</evidence>
<reference evidence="2" key="1">
    <citation type="journal article" date="2012" name="Proc. Natl. Acad. Sci. U.S.A.">
        <title>Antigenic diversity is generated by distinct evolutionary mechanisms in African trypanosome species.</title>
        <authorList>
            <person name="Jackson A.P."/>
            <person name="Berry A."/>
            <person name="Aslett M."/>
            <person name="Allison H.C."/>
            <person name="Burton P."/>
            <person name="Vavrova-Anderson J."/>
            <person name="Brown R."/>
            <person name="Browne H."/>
            <person name="Corton N."/>
            <person name="Hauser H."/>
            <person name="Gamble J."/>
            <person name="Gilderthorp R."/>
            <person name="Marcello L."/>
            <person name="McQuillan J."/>
            <person name="Otto T.D."/>
            <person name="Quail M.A."/>
            <person name="Sanders M.J."/>
            <person name="van Tonder A."/>
            <person name="Ginger M.L."/>
            <person name="Field M.C."/>
            <person name="Barry J.D."/>
            <person name="Hertz-Fowler C."/>
            <person name="Berriman M."/>
        </authorList>
    </citation>
    <scope>NUCLEOTIDE SEQUENCE</scope>
    <source>
        <strain evidence="2">IL3000</strain>
    </source>
</reference>
<sequence>MLREVESLVKPRTGRSVNISHYAQLGFLGGKLGFVSQGHVAARLLMQHCEEHGMSEDAEVPDWNEEEFSPQYDLWRMSRFLLTEDFTRIQHVLMQVGGIIQTPLLQVCMTYPERISLQLESAIGCNAGVEGRYYLNGVSLSEMHEVIGLKFLLSADEIAQHLKQTNSPLQRLTDDELRAERAKLKELPPLRRNKIRRSIVREEFRRRFPHGNVFLNPDVVAFHLYDMMSPGVWADNCYLREKLLPDGGKGSMHVGVDFFDMFPHLFITQGVTTTTVNVMRREQGMEDIVGDGETWKSAPFREEDILFALLPWLMKKTDDFKDFKHLEFLLSFTPRHMFKRLQMKGSAVDLMANMLQKYPESFEVVSVNDGKGGSRWMVRVFRDGVEKLGTRLLNAAQTSQDESDKLAVADATPVLDEEPSQEKVC</sequence>
<organism evidence="2">
    <name type="scientific">Trypanosoma congolense (strain IL3000)</name>
    <dbReference type="NCBI Taxonomy" id="1068625"/>
    <lineage>
        <taxon>Eukaryota</taxon>
        <taxon>Discoba</taxon>
        <taxon>Euglenozoa</taxon>
        <taxon>Kinetoplastea</taxon>
        <taxon>Metakinetoplastina</taxon>
        <taxon>Trypanosomatida</taxon>
        <taxon>Trypanosomatidae</taxon>
        <taxon>Trypanosoma</taxon>
        <taxon>Nannomonas</taxon>
    </lineage>
</organism>
<dbReference type="VEuPathDB" id="TriTrypDB:TcIL3000_9_5040"/>
<gene>
    <name evidence="2" type="ORF">TCIL3000_9_5040</name>
</gene>
<protein>
    <submittedName>
        <fullName evidence="2">Uncharacterized protein TCIL3000_9_5040</fullName>
    </submittedName>
</protein>
<dbReference type="EMBL" id="HE575322">
    <property type="protein sequence ID" value="CCC93098.1"/>
    <property type="molecule type" value="Genomic_DNA"/>
</dbReference>
<proteinExistence type="predicted"/>
<name>G0UUN4_TRYCI</name>
<feature type="region of interest" description="Disordered" evidence="1">
    <location>
        <begin position="399"/>
        <end position="425"/>
    </location>
</feature>
<accession>G0UUN4</accession>
<dbReference type="AlphaFoldDB" id="G0UUN4"/>